<keyword evidence="3" id="KW-1185">Reference proteome</keyword>
<reference evidence="2 3" key="1">
    <citation type="submission" date="2023-05" db="EMBL/GenBank/DDBJ databases">
        <title>Actinoplanes sp. NEAU-A12 genome sequencing.</title>
        <authorList>
            <person name="Wang Z.-S."/>
        </authorList>
    </citation>
    <scope>NUCLEOTIDE SEQUENCE [LARGE SCALE GENOMIC DNA]</scope>
    <source>
        <strain evidence="2 3">NEAU-A12</strain>
    </source>
</reference>
<dbReference type="InterPro" id="IPR027417">
    <property type="entry name" value="P-loop_NTPase"/>
</dbReference>
<accession>A0ABT6WYK4</accession>
<proteinExistence type="predicted"/>
<gene>
    <name evidence="2" type="ORF">QLQ12_40170</name>
</gene>
<protein>
    <recommendedName>
        <fullName evidence="4">NACHT domain-containing protein</fullName>
    </recommendedName>
</protein>
<name>A0ABT6WYK4_9ACTN</name>
<evidence type="ECO:0008006" key="4">
    <source>
        <dbReference type="Google" id="ProtNLM"/>
    </source>
</evidence>
<dbReference type="Gene3D" id="3.40.50.300">
    <property type="entry name" value="P-loop containing nucleotide triphosphate hydrolases"/>
    <property type="match status" value="1"/>
</dbReference>
<sequence length="860" mass="94650">MTMTTEYSRFLSALAAMDSRCSPGRTGCHSLRSVAERTQSNKNKIAALLRGTADPDTEKFARDLLVAFHAEGDEIDEGLACLARDRAAGTSEFAAYLAVARRPSEVTVPYVPQSVVSWNDGNSAPRSTARPATDVFMSEPLVAVLGEPGGGKSELLRLHERDVAARWADGDRAEPLPVVIPATALSGTPEDVAGAAARALSYALELPSSFFRDPPAPGRRWLVLLDGLDEITNVQSRRRVLHAVVRWIAERPDTHRLVVATRHLSRDESQIFAGERAHFFELLRFETADVRRLAADWLGDDRADGLMTAVGDAGLGDLARIPLIGSILCRQYLDDPEAPPARTRGAIYDQFMIRLMATTPYTATSPRDHVGDRSETGQSPAWHGPEVEQRIQRLGTLGPVALRRLLQWVALRRRSDTDRREAGRVRSFLDVALEHDSVEPPAGVPVDWWRRAVVACLRRSGVLRVEAGTLEFAHPTYEEFLAACEICADPGRGLVELRRILGDHRLRHWPWRPVPGYARQFAWGRRMWTSMAPENTSYFGFLIDRLADAAGTDLTELTRGQGVDGCMYLATQKQLGTYLPAEVEQRAVAKLRQHIVVTPRDRSRSQIDFDAVNQIDPNSVPMAETIAALAIDDSRVGAAEALLAFTDTREEGLTALRELADAPRLTSIGGRTVAAVALVNAGDESGLTLLERMMRDCFRDDDRLNIAWRLAELDAERVIPHLQEWVGKRLRGNTWPPLWYQAGRMLIELDEVRGVAALAGIAGDEDAKIDDRLNAAGVLAARRHAVGAESLAMLARNPRAKARHRISAAESLVKCGQPETAATIFAGLAGDAALKSRFRRTASRRHRELSNAEPGVPTPR</sequence>
<dbReference type="EMBL" id="JASCTH010000037">
    <property type="protein sequence ID" value="MDI6104823.1"/>
    <property type="molecule type" value="Genomic_DNA"/>
</dbReference>
<feature type="region of interest" description="Disordered" evidence="1">
    <location>
        <begin position="840"/>
        <end position="860"/>
    </location>
</feature>
<dbReference type="RefSeq" id="WP_282766246.1">
    <property type="nucleotide sequence ID" value="NZ_JASCTH010000037.1"/>
</dbReference>
<evidence type="ECO:0000256" key="1">
    <source>
        <dbReference type="SAM" id="MobiDB-lite"/>
    </source>
</evidence>
<evidence type="ECO:0000313" key="3">
    <source>
        <dbReference type="Proteomes" id="UP001241758"/>
    </source>
</evidence>
<organism evidence="2 3">
    <name type="scientific">Actinoplanes sandaracinus</name>
    <dbReference type="NCBI Taxonomy" id="3045177"/>
    <lineage>
        <taxon>Bacteria</taxon>
        <taxon>Bacillati</taxon>
        <taxon>Actinomycetota</taxon>
        <taxon>Actinomycetes</taxon>
        <taxon>Micromonosporales</taxon>
        <taxon>Micromonosporaceae</taxon>
        <taxon>Actinoplanes</taxon>
    </lineage>
</organism>
<comment type="caution">
    <text evidence="2">The sequence shown here is derived from an EMBL/GenBank/DDBJ whole genome shotgun (WGS) entry which is preliminary data.</text>
</comment>
<dbReference type="Proteomes" id="UP001241758">
    <property type="component" value="Unassembled WGS sequence"/>
</dbReference>
<evidence type="ECO:0000313" key="2">
    <source>
        <dbReference type="EMBL" id="MDI6104823.1"/>
    </source>
</evidence>